<dbReference type="PANTHER" id="PTHR11933">
    <property type="entry name" value="TRNA 5-METHYLAMINOMETHYL-2-THIOURIDYLATE -METHYLTRANSFERASE"/>
    <property type="match status" value="1"/>
</dbReference>
<evidence type="ECO:0000256" key="5">
    <source>
        <dbReference type="ARBA" id="ARBA00022741"/>
    </source>
</evidence>
<feature type="site" description="Interaction with tRNA" evidence="10">
    <location>
        <position position="128"/>
    </location>
</feature>
<keyword evidence="8" id="KW-1015">Disulfide bond</keyword>
<feature type="active site" description="Nucleophile" evidence="10">
    <location>
        <position position="103"/>
    </location>
</feature>
<protein>
    <recommendedName>
        <fullName evidence="10">tRNA-specific 2-thiouridylase MnmA</fullName>
        <ecNumber evidence="10">2.8.1.13</ecNumber>
    </recommendedName>
</protein>
<dbReference type="Gene3D" id="2.30.30.280">
    <property type="entry name" value="Adenine nucleotide alpha hydrolases-like domains"/>
    <property type="match status" value="1"/>
</dbReference>
<feature type="binding site" evidence="10">
    <location>
        <begin position="8"/>
        <end position="15"/>
    </location>
    <ligand>
        <name>ATP</name>
        <dbReference type="ChEBI" id="CHEBI:30616"/>
    </ligand>
</feature>
<comment type="similarity">
    <text evidence="10">Belongs to the MnmA/TRMU family.</text>
</comment>
<feature type="active site" description="Cysteine persulfide intermediate" evidence="10">
    <location>
        <position position="199"/>
    </location>
</feature>
<dbReference type="RefSeq" id="WP_150356127.1">
    <property type="nucleotide sequence ID" value="NZ_JAJJPB010000013.1"/>
</dbReference>
<comment type="subcellular location">
    <subcellularLocation>
        <location evidence="10">Cytoplasm</location>
    </subcellularLocation>
</comment>
<evidence type="ECO:0000313" key="14">
    <source>
        <dbReference type="Proteomes" id="UP001165422"/>
    </source>
</evidence>
<name>A0ABS8N6T6_9CLOT</name>
<evidence type="ECO:0000256" key="7">
    <source>
        <dbReference type="ARBA" id="ARBA00022884"/>
    </source>
</evidence>
<evidence type="ECO:0000259" key="11">
    <source>
        <dbReference type="Pfam" id="PF20258"/>
    </source>
</evidence>
<dbReference type="CDD" id="cd01998">
    <property type="entry name" value="MnmA_TRMU-like"/>
    <property type="match status" value="1"/>
</dbReference>
<feature type="region of interest" description="Interaction with tRNA" evidence="10">
    <location>
        <begin position="149"/>
        <end position="151"/>
    </location>
</feature>
<comment type="function">
    <text evidence="10">Catalyzes the 2-thiolation of uridine at the wobble position (U34) of tRNA, leading to the formation of s(2)U34.</text>
</comment>
<keyword evidence="7 10" id="KW-0694">RNA-binding</keyword>
<accession>A0ABS8N6T6</accession>
<dbReference type="NCBIfam" id="TIGR00420">
    <property type="entry name" value="trmU"/>
    <property type="match status" value="1"/>
</dbReference>
<dbReference type="InterPro" id="IPR014729">
    <property type="entry name" value="Rossmann-like_a/b/a_fold"/>
</dbReference>
<feature type="region of interest" description="Interaction with tRNA" evidence="10">
    <location>
        <begin position="305"/>
        <end position="306"/>
    </location>
</feature>
<proteinExistence type="inferred from homology"/>
<organism evidence="13 14">
    <name type="scientific">Clostridium aromativorans</name>
    <dbReference type="NCBI Taxonomy" id="2836848"/>
    <lineage>
        <taxon>Bacteria</taxon>
        <taxon>Bacillati</taxon>
        <taxon>Bacillota</taxon>
        <taxon>Clostridia</taxon>
        <taxon>Eubacteriales</taxon>
        <taxon>Clostridiaceae</taxon>
        <taxon>Clostridium</taxon>
    </lineage>
</organism>
<keyword evidence="6 10" id="KW-0067">ATP-binding</keyword>
<evidence type="ECO:0000256" key="1">
    <source>
        <dbReference type="ARBA" id="ARBA00022490"/>
    </source>
</evidence>
<dbReference type="Gene3D" id="2.40.30.10">
    <property type="entry name" value="Translation factors"/>
    <property type="match status" value="1"/>
</dbReference>
<dbReference type="InterPro" id="IPR046885">
    <property type="entry name" value="MnmA-like_C"/>
</dbReference>
<dbReference type="NCBIfam" id="NF001138">
    <property type="entry name" value="PRK00143.1"/>
    <property type="match status" value="1"/>
</dbReference>
<feature type="domain" description="tRNA-specific 2-thiouridylase MnmA-like C-terminal" evidence="11">
    <location>
        <begin position="279"/>
        <end position="354"/>
    </location>
</feature>
<evidence type="ECO:0000256" key="10">
    <source>
        <dbReference type="HAMAP-Rule" id="MF_00144"/>
    </source>
</evidence>
<feature type="binding site" evidence="10">
    <location>
        <position position="34"/>
    </location>
    <ligand>
        <name>ATP</name>
        <dbReference type="ChEBI" id="CHEBI:30616"/>
    </ligand>
</feature>
<dbReference type="Pfam" id="PF03054">
    <property type="entry name" value="tRNA_Me_trans"/>
    <property type="match status" value="1"/>
</dbReference>
<dbReference type="InterPro" id="IPR046884">
    <property type="entry name" value="MnmA-like_central"/>
</dbReference>
<gene>
    <name evidence="10 13" type="primary">mnmA</name>
    <name evidence="13" type="ORF">LN736_11060</name>
</gene>
<dbReference type="Pfam" id="PF20259">
    <property type="entry name" value="tRNA_Me_trans_M"/>
    <property type="match status" value="1"/>
</dbReference>
<dbReference type="Gene3D" id="3.40.50.620">
    <property type="entry name" value="HUPs"/>
    <property type="match status" value="1"/>
</dbReference>
<comment type="caution">
    <text evidence="13">The sequence shown here is derived from an EMBL/GenBank/DDBJ whole genome shotgun (WGS) entry which is preliminary data.</text>
</comment>
<evidence type="ECO:0000256" key="4">
    <source>
        <dbReference type="ARBA" id="ARBA00022694"/>
    </source>
</evidence>
<feature type="domain" description="tRNA-specific 2-thiouridylase MnmA-like central" evidence="12">
    <location>
        <begin position="209"/>
        <end position="271"/>
    </location>
</feature>
<dbReference type="GO" id="GO:0103016">
    <property type="term" value="F:tRNA-uridine 2-sulfurtransferase activity"/>
    <property type="evidence" value="ECO:0007669"/>
    <property type="project" value="UniProtKB-EC"/>
</dbReference>
<feature type="site" description="Interaction with tRNA" evidence="10">
    <location>
        <position position="338"/>
    </location>
</feature>
<feature type="binding site" evidence="10">
    <location>
        <position position="127"/>
    </location>
    <ligand>
        <name>ATP</name>
        <dbReference type="ChEBI" id="CHEBI:30616"/>
    </ligand>
</feature>
<comment type="catalytic activity">
    <reaction evidence="9 10">
        <text>S-sulfanyl-L-cysteinyl-[protein] + uridine(34) in tRNA + AH2 + ATP = 2-thiouridine(34) in tRNA + L-cysteinyl-[protein] + A + AMP + diphosphate + H(+)</text>
        <dbReference type="Rhea" id="RHEA:47032"/>
        <dbReference type="Rhea" id="RHEA-COMP:10131"/>
        <dbReference type="Rhea" id="RHEA-COMP:11726"/>
        <dbReference type="Rhea" id="RHEA-COMP:11727"/>
        <dbReference type="Rhea" id="RHEA-COMP:11728"/>
        <dbReference type="ChEBI" id="CHEBI:13193"/>
        <dbReference type="ChEBI" id="CHEBI:15378"/>
        <dbReference type="ChEBI" id="CHEBI:17499"/>
        <dbReference type="ChEBI" id="CHEBI:29950"/>
        <dbReference type="ChEBI" id="CHEBI:30616"/>
        <dbReference type="ChEBI" id="CHEBI:33019"/>
        <dbReference type="ChEBI" id="CHEBI:61963"/>
        <dbReference type="ChEBI" id="CHEBI:65315"/>
        <dbReference type="ChEBI" id="CHEBI:87170"/>
        <dbReference type="ChEBI" id="CHEBI:456215"/>
        <dbReference type="EC" id="2.8.1.13"/>
    </reaction>
</comment>
<evidence type="ECO:0000256" key="3">
    <source>
        <dbReference type="ARBA" id="ARBA00022679"/>
    </source>
</evidence>
<dbReference type="PANTHER" id="PTHR11933:SF5">
    <property type="entry name" value="MITOCHONDRIAL TRNA-SPECIFIC 2-THIOURIDYLASE 1"/>
    <property type="match status" value="1"/>
</dbReference>
<comment type="caution">
    <text evidence="10">Lacks conserved residue(s) required for the propagation of feature annotation.</text>
</comment>
<sequence>MVKKVVVGMSGGVDSSVAAYLLKKQGYDVIGATMQVWQDDDYYQGMEGGCCSLSAVDDARAVAYHLKIPYYVMNFRDVFKRNVIDYFIDEYVKGRTPNPCVACNKYIKFEELLKRAVELGADYVATGHYATVEKVNGRYVLKKSKDVKKDQTYALYNLSQFQLAHTLMPCGVYNKEEIRKIAKDIGLGVHNKKDSEEICFIPDNDHGSYIKRCVPGKIKEGNFVDKNGNVLGKHKGVVYYTIGQRKGLGIALGTPMYVVDINPAANEVVLGKQEDIFKKNLIAVDVNFMAFEKLEKPMKVQAKIRYSAVPAEATISMEDEKRVRVEFSEKQRAITRGQSVVFYSGDILIGGGIIESVQ</sequence>
<keyword evidence="2 10" id="KW-0820">tRNA-binding</keyword>
<evidence type="ECO:0000256" key="9">
    <source>
        <dbReference type="ARBA" id="ARBA00051542"/>
    </source>
</evidence>
<dbReference type="HAMAP" id="MF_00144">
    <property type="entry name" value="tRNA_thiouridyl_MnmA"/>
    <property type="match status" value="1"/>
</dbReference>
<dbReference type="Proteomes" id="UP001165422">
    <property type="component" value="Unassembled WGS sequence"/>
</dbReference>
<dbReference type="Pfam" id="PF20258">
    <property type="entry name" value="tRNA_Me_trans_C"/>
    <property type="match status" value="1"/>
</dbReference>
<evidence type="ECO:0000256" key="2">
    <source>
        <dbReference type="ARBA" id="ARBA00022555"/>
    </source>
</evidence>
<keyword evidence="3 10" id="KW-0808">Transferase</keyword>
<evidence type="ECO:0000256" key="8">
    <source>
        <dbReference type="ARBA" id="ARBA00023157"/>
    </source>
</evidence>
<dbReference type="InterPro" id="IPR004506">
    <property type="entry name" value="MnmA-like"/>
</dbReference>
<keyword evidence="14" id="KW-1185">Reference proteome</keyword>
<dbReference type="InterPro" id="IPR023382">
    <property type="entry name" value="MnmA-like_central_sf"/>
</dbReference>
<dbReference type="SUPFAM" id="SSF52402">
    <property type="entry name" value="Adenine nucleotide alpha hydrolases-like"/>
    <property type="match status" value="1"/>
</dbReference>
<evidence type="ECO:0000256" key="6">
    <source>
        <dbReference type="ARBA" id="ARBA00022840"/>
    </source>
</evidence>
<reference evidence="13" key="1">
    <citation type="submission" date="2021-11" db="EMBL/GenBank/DDBJ databases">
        <authorList>
            <person name="Qingchun L."/>
            <person name="Dong Z."/>
            <person name="Zongwei Q."/>
            <person name="Jia Z."/>
            <person name="Duotao L."/>
        </authorList>
    </citation>
    <scope>NUCLEOTIDE SEQUENCE</scope>
    <source>
        <strain evidence="13">WLY-B-L2</strain>
    </source>
</reference>
<keyword evidence="1 10" id="KW-0963">Cytoplasm</keyword>
<dbReference type="EMBL" id="JAJJPB010000013">
    <property type="protein sequence ID" value="MCC9295396.1"/>
    <property type="molecule type" value="Genomic_DNA"/>
</dbReference>
<evidence type="ECO:0000259" key="12">
    <source>
        <dbReference type="Pfam" id="PF20259"/>
    </source>
</evidence>
<evidence type="ECO:0000313" key="13">
    <source>
        <dbReference type="EMBL" id="MCC9295396.1"/>
    </source>
</evidence>
<keyword evidence="4 10" id="KW-0819">tRNA processing</keyword>
<keyword evidence="5 10" id="KW-0547">Nucleotide-binding</keyword>
<dbReference type="EC" id="2.8.1.13" evidence="10"/>